<dbReference type="PRINTS" id="PR01217">
    <property type="entry name" value="PRICHEXTENSN"/>
</dbReference>
<dbReference type="Proteomes" id="UP000547209">
    <property type="component" value="Unassembled WGS sequence"/>
</dbReference>
<reference evidence="2 3" key="1">
    <citation type="submission" date="2020-08" db="EMBL/GenBank/DDBJ databases">
        <title>Cohnella phylogeny.</title>
        <authorList>
            <person name="Dunlap C."/>
        </authorList>
    </citation>
    <scope>NUCLEOTIDE SEQUENCE [LARGE SCALE GENOMIC DNA]</scope>
    <source>
        <strain evidence="2 3">DSM 28246</strain>
    </source>
</reference>
<dbReference type="EMBL" id="JACJVP010000025">
    <property type="protein sequence ID" value="MBB6672104.1"/>
    <property type="molecule type" value="Genomic_DNA"/>
</dbReference>
<organism evidence="2 3">
    <name type="scientific">Cohnella nanjingensis</name>
    <dbReference type="NCBI Taxonomy" id="1387779"/>
    <lineage>
        <taxon>Bacteria</taxon>
        <taxon>Bacillati</taxon>
        <taxon>Bacillota</taxon>
        <taxon>Bacilli</taxon>
        <taxon>Bacillales</taxon>
        <taxon>Paenibacillaceae</taxon>
        <taxon>Cohnella</taxon>
    </lineage>
</organism>
<comment type="caution">
    <text evidence="2">The sequence shown here is derived from an EMBL/GenBank/DDBJ whole genome shotgun (WGS) entry which is preliminary data.</text>
</comment>
<dbReference type="RefSeq" id="WP_185143587.1">
    <property type="nucleotide sequence ID" value="NZ_JACJVP010000025.1"/>
</dbReference>
<feature type="region of interest" description="Disordered" evidence="1">
    <location>
        <begin position="165"/>
        <end position="399"/>
    </location>
</feature>
<evidence type="ECO:0000313" key="2">
    <source>
        <dbReference type="EMBL" id="MBB6672104.1"/>
    </source>
</evidence>
<sequence length="427" mass="43136">MRPIFDEAAARRRTWRAGAVLALGFVLPFAFQDRAEAANREIVPLAPALASLAPVLSSGGSDASADPSDGVLRTPSLTLDTPLLRIALPAAELNVAPRSERPLSVQVTAGQIAAPLVQVTTPAVQAEIPLSPDASPKLTLEATGVRIDAPLLDIEAPGATIRVSLDGLLSPPSSGGGEAPPGGTPSDPIDTPDGPPESPPAPEPTPAPGAPSGSAAPTPPAADPAGSRPSKPPLPTAASDAASSAKRKPAPDEQARTAAPTLAPAATSAEQPNPAAAPAGANRLVPAARTLSPPPSEDKPGVVLQADPAGRPAASAKRPKSRGARALPAAYPLTESAAAGGGASLGQPGGPSASHAGLLTAPGLHLRPPSERERAYDRSQVLAADQWSKPPPGQPPRYPFRFLAVEHETKERISHEYDQAGAAPRMP</sequence>
<accession>A0A7X0RR00</accession>
<evidence type="ECO:0000313" key="3">
    <source>
        <dbReference type="Proteomes" id="UP000547209"/>
    </source>
</evidence>
<feature type="compositionally biased region" description="Low complexity" evidence="1">
    <location>
        <begin position="256"/>
        <end position="288"/>
    </location>
</feature>
<gene>
    <name evidence="2" type="ORF">H7C19_15600</name>
</gene>
<protein>
    <submittedName>
        <fullName evidence="2">Uncharacterized protein</fullName>
    </submittedName>
</protein>
<feature type="compositionally biased region" description="Basic and acidic residues" evidence="1">
    <location>
        <begin position="368"/>
        <end position="377"/>
    </location>
</feature>
<keyword evidence="3" id="KW-1185">Reference proteome</keyword>
<feature type="compositionally biased region" description="Gly residues" evidence="1">
    <location>
        <begin position="339"/>
        <end position="349"/>
    </location>
</feature>
<evidence type="ECO:0000256" key="1">
    <source>
        <dbReference type="SAM" id="MobiDB-lite"/>
    </source>
</evidence>
<proteinExistence type="predicted"/>
<feature type="compositionally biased region" description="Pro residues" evidence="1">
    <location>
        <begin position="193"/>
        <end position="209"/>
    </location>
</feature>
<feature type="compositionally biased region" description="Pro residues" evidence="1">
    <location>
        <begin position="389"/>
        <end position="398"/>
    </location>
</feature>
<dbReference type="AlphaFoldDB" id="A0A7X0RR00"/>
<name>A0A7X0RR00_9BACL</name>